<gene>
    <name evidence="17" type="ORF">GCM10011273_26830</name>
</gene>
<keyword evidence="8" id="KW-0408">Iron</keyword>
<dbReference type="EMBL" id="BMZB01000004">
    <property type="protein sequence ID" value="GGZ39064.1"/>
    <property type="molecule type" value="Genomic_DNA"/>
</dbReference>
<dbReference type="InterPro" id="IPR036942">
    <property type="entry name" value="Beta-barrel_TonB_sf"/>
</dbReference>
<feature type="chain" id="PRO_5037184628" evidence="15">
    <location>
        <begin position="21"/>
        <end position="783"/>
    </location>
</feature>
<feature type="signal peptide" evidence="15">
    <location>
        <begin position="1"/>
        <end position="20"/>
    </location>
</feature>
<dbReference type="SUPFAM" id="SSF56935">
    <property type="entry name" value="Porins"/>
    <property type="match status" value="1"/>
</dbReference>
<dbReference type="InterPro" id="IPR000531">
    <property type="entry name" value="Beta-barrel_TonB"/>
</dbReference>
<evidence type="ECO:0000256" key="3">
    <source>
        <dbReference type="ARBA" id="ARBA00022448"/>
    </source>
</evidence>
<feature type="domain" description="Secretin/TonB short N-terminal" evidence="16">
    <location>
        <begin position="60"/>
        <end position="111"/>
    </location>
</feature>
<comment type="similarity">
    <text evidence="2 12 14">Belongs to the TonB-dependent receptor family.</text>
</comment>
<dbReference type="PROSITE" id="PS52016">
    <property type="entry name" value="TONB_DEPENDENT_REC_3"/>
    <property type="match status" value="1"/>
</dbReference>
<dbReference type="InterPro" id="IPR039426">
    <property type="entry name" value="TonB-dep_rcpt-like"/>
</dbReference>
<evidence type="ECO:0000313" key="18">
    <source>
        <dbReference type="Proteomes" id="UP000662572"/>
    </source>
</evidence>
<proteinExistence type="inferred from homology"/>
<dbReference type="InterPro" id="IPR012910">
    <property type="entry name" value="Plug_dom"/>
</dbReference>
<evidence type="ECO:0000256" key="5">
    <source>
        <dbReference type="ARBA" id="ARBA00022496"/>
    </source>
</evidence>
<keyword evidence="5" id="KW-0406">Ion transport</keyword>
<accession>A0A918QCY9</accession>
<keyword evidence="9 14" id="KW-0798">TonB box</keyword>
<evidence type="ECO:0000256" key="6">
    <source>
        <dbReference type="ARBA" id="ARBA00022692"/>
    </source>
</evidence>
<feature type="short sequence motif" description="TonB C-terminal box" evidence="13">
    <location>
        <begin position="766"/>
        <end position="783"/>
    </location>
</feature>
<dbReference type="Gene3D" id="2.170.130.10">
    <property type="entry name" value="TonB-dependent receptor, plug domain"/>
    <property type="match status" value="1"/>
</dbReference>
<evidence type="ECO:0000256" key="4">
    <source>
        <dbReference type="ARBA" id="ARBA00022452"/>
    </source>
</evidence>
<evidence type="ECO:0000256" key="10">
    <source>
        <dbReference type="ARBA" id="ARBA00023136"/>
    </source>
</evidence>
<dbReference type="GO" id="GO:0015344">
    <property type="term" value="F:siderophore uptake transmembrane transporter activity"/>
    <property type="evidence" value="ECO:0007669"/>
    <property type="project" value="TreeGrafter"/>
</dbReference>
<dbReference type="SMART" id="SM00965">
    <property type="entry name" value="STN"/>
    <property type="match status" value="1"/>
</dbReference>
<keyword evidence="18" id="KW-1185">Reference proteome</keyword>
<evidence type="ECO:0000256" key="9">
    <source>
        <dbReference type="ARBA" id="ARBA00023077"/>
    </source>
</evidence>
<keyword evidence="5" id="KW-0410">Iron transport</keyword>
<protein>
    <submittedName>
        <fullName evidence="17">Ligand-gated channel</fullName>
    </submittedName>
</protein>
<evidence type="ECO:0000256" key="1">
    <source>
        <dbReference type="ARBA" id="ARBA00004571"/>
    </source>
</evidence>
<evidence type="ECO:0000256" key="7">
    <source>
        <dbReference type="ARBA" id="ARBA00022729"/>
    </source>
</evidence>
<dbReference type="Pfam" id="PF00593">
    <property type="entry name" value="TonB_dep_Rec_b-barrel"/>
    <property type="match status" value="1"/>
</dbReference>
<sequence>MKNRFSGAACAALAIAFTTAAVTGVVSPACAQASVTKVNFSIPAGPLDAAIVQLGRQGGVMIAILPETVRGKQTSGLRGGYTTSEALERLLQGTSLSAQPDGRGGFVIRQVAVERVVQRSAKPVAETVTSGPEDIAEVVVVGQTTSVLVGAKQLEQTQANDLADIFRNTPSVSVGGSVGIAQKVYVRGMEDTLLNVTVDGAPQTGTLFHHIGRVQIEPELMKSVKLQAGAGEATSGFGAVGGALRFRTKSAEDLLSEGEPFGMLGKASWFSNNGYKGSVTAYGRLSDNWSLLGSLVYVDRDDMQDGDGDRLYGTAAEQALGFLKLSGKLAPNHFLSVSYEHRDEEGKFGQRPNWPALEGAILYPAEAGRRTTVANYRNELGDLVNMDVTAYYTRAEFTQDIFTRWGRYGAKIDTFGFDVRNTSRFGAHELIYGIEHKTDRVSSEYLGDAQAIADWAWNPAVAAFKEEGRLWGAYVQGHFQVSDPLLISAGVRYDDYDLEQVTYDSGTSSQGFSGNIGLKYAFTDTLSLTAGHAQAFRGKEVGDAFTLERRPGRITLAPNLEPERVDNTEVGLTYKATRLRGSASLYQMTIDDVIMDQIGAGAPPQDATYYENVGKFETKGFELRVGYSWPRVSADVFYTTYDSELNGRAVEGYEEIGLANASGDQWNLNVAWQAASNIDTGFNVRHVQALNDIPVLYRAREIGWIADIQRVDKPSYTVADIFIDWKPKGLDRLRVNIAVQNLFDVKYRDHASVADYNHIPDWEGIAGVYEAGRDVRVSLAYEF</sequence>
<organism evidence="17 18">
    <name type="scientific">Asticcacaulis endophyticus</name>
    <dbReference type="NCBI Taxonomy" id="1395890"/>
    <lineage>
        <taxon>Bacteria</taxon>
        <taxon>Pseudomonadati</taxon>
        <taxon>Pseudomonadota</taxon>
        <taxon>Alphaproteobacteria</taxon>
        <taxon>Caulobacterales</taxon>
        <taxon>Caulobacteraceae</taxon>
        <taxon>Asticcacaulis</taxon>
    </lineage>
</organism>
<dbReference type="Pfam" id="PF07660">
    <property type="entry name" value="STN"/>
    <property type="match status" value="1"/>
</dbReference>
<dbReference type="RefSeq" id="WP_189487459.1">
    <property type="nucleotide sequence ID" value="NZ_BMZB01000004.1"/>
</dbReference>
<dbReference type="InterPro" id="IPR011662">
    <property type="entry name" value="Secretin/TonB_short_N"/>
</dbReference>
<keyword evidence="7 15" id="KW-0732">Signal</keyword>
<dbReference type="GO" id="GO:0009279">
    <property type="term" value="C:cell outer membrane"/>
    <property type="evidence" value="ECO:0007669"/>
    <property type="project" value="UniProtKB-SubCell"/>
</dbReference>
<evidence type="ECO:0000256" key="2">
    <source>
        <dbReference type="ARBA" id="ARBA00009810"/>
    </source>
</evidence>
<evidence type="ECO:0000256" key="8">
    <source>
        <dbReference type="ARBA" id="ARBA00023004"/>
    </source>
</evidence>
<evidence type="ECO:0000259" key="16">
    <source>
        <dbReference type="SMART" id="SM00965"/>
    </source>
</evidence>
<dbReference type="Gene3D" id="3.55.50.30">
    <property type="match status" value="1"/>
</dbReference>
<dbReference type="InterPro" id="IPR010917">
    <property type="entry name" value="TonB_rcpt_CS"/>
</dbReference>
<keyword evidence="11 12" id="KW-0998">Cell outer membrane</keyword>
<evidence type="ECO:0000256" key="13">
    <source>
        <dbReference type="PROSITE-ProRule" id="PRU10144"/>
    </source>
</evidence>
<comment type="caution">
    <text evidence="17">The sequence shown here is derived from an EMBL/GenBank/DDBJ whole genome shotgun (WGS) entry which is preliminary data.</text>
</comment>
<dbReference type="AlphaFoldDB" id="A0A918QCY9"/>
<evidence type="ECO:0000256" key="14">
    <source>
        <dbReference type="RuleBase" id="RU003357"/>
    </source>
</evidence>
<keyword evidence="3 12" id="KW-0813">Transport</keyword>
<keyword evidence="4 12" id="KW-1134">Transmembrane beta strand</keyword>
<keyword evidence="6 12" id="KW-0812">Transmembrane</keyword>
<evidence type="ECO:0000256" key="12">
    <source>
        <dbReference type="PROSITE-ProRule" id="PRU01360"/>
    </source>
</evidence>
<dbReference type="Gene3D" id="2.40.170.20">
    <property type="entry name" value="TonB-dependent receptor, beta-barrel domain"/>
    <property type="match status" value="1"/>
</dbReference>
<dbReference type="CDD" id="cd01347">
    <property type="entry name" value="ligand_gated_channel"/>
    <property type="match status" value="1"/>
</dbReference>
<name>A0A918QCY9_9CAUL</name>
<dbReference type="InterPro" id="IPR037066">
    <property type="entry name" value="Plug_dom_sf"/>
</dbReference>
<reference evidence="17" key="2">
    <citation type="submission" date="2020-09" db="EMBL/GenBank/DDBJ databases">
        <authorList>
            <person name="Sun Q."/>
            <person name="Kim S."/>
        </authorList>
    </citation>
    <scope>NUCLEOTIDE SEQUENCE</scope>
    <source>
        <strain evidence="17">KCTC 32296</strain>
    </source>
</reference>
<reference evidence="17" key="1">
    <citation type="journal article" date="2014" name="Int. J. Syst. Evol. Microbiol.">
        <title>Complete genome sequence of Corynebacterium casei LMG S-19264T (=DSM 44701T), isolated from a smear-ripened cheese.</title>
        <authorList>
            <consortium name="US DOE Joint Genome Institute (JGI-PGF)"/>
            <person name="Walter F."/>
            <person name="Albersmeier A."/>
            <person name="Kalinowski J."/>
            <person name="Ruckert C."/>
        </authorList>
    </citation>
    <scope>NUCLEOTIDE SEQUENCE</scope>
    <source>
        <strain evidence="17">KCTC 32296</strain>
    </source>
</reference>
<evidence type="ECO:0000256" key="11">
    <source>
        <dbReference type="ARBA" id="ARBA00023237"/>
    </source>
</evidence>
<evidence type="ECO:0000313" key="17">
    <source>
        <dbReference type="EMBL" id="GGZ39064.1"/>
    </source>
</evidence>
<dbReference type="Proteomes" id="UP000662572">
    <property type="component" value="Unassembled WGS sequence"/>
</dbReference>
<comment type="subcellular location">
    <subcellularLocation>
        <location evidence="1 12">Cell outer membrane</location>
        <topology evidence="1 12">Multi-pass membrane protein</topology>
    </subcellularLocation>
</comment>
<dbReference type="PANTHER" id="PTHR30069:SF41">
    <property type="entry name" value="HEME_HEMOPEXIN UTILIZATION PROTEIN C"/>
    <property type="match status" value="1"/>
</dbReference>
<dbReference type="PANTHER" id="PTHR30069">
    <property type="entry name" value="TONB-DEPENDENT OUTER MEMBRANE RECEPTOR"/>
    <property type="match status" value="1"/>
</dbReference>
<dbReference type="GO" id="GO:0044718">
    <property type="term" value="P:siderophore transmembrane transport"/>
    <property type="evidence" value="ECO:0007669"/>
    <property type="project" value="TreeGrafter"/>
</dbReference>
<keyword evidence="10 12" id="KW-0472">Membrane</keyword>
<dbReference type="PROSITE" id="PS01156">
    <property type="entry name" value="TONB_DEPENDENT_REC_2"/>
    <property type="match status" value="1"/>
</dbReference>
<dbReference type="Pfam" id="PF07715">
    <property type="entry name" value="Plug"/>
    <property type="match status" value="1"/>
</dbReference>
<evidence type="ECO:0000256" key="15">
    <source>
        <dbReference type="SAM" id="SignalP"/>
    </source>
</evidence>